<proteinExistence type="predicted"/>
<keyword evidence="2" id="KW-1185">Reference proteome</keyword>
<dbReference type="PROSITE" id="PS51257">
    <property type="entry name" value="PROKAR_LIPOPROTEIN"/>
    <property type="match status" value="1"/>
</dbReference>
<protein>
    <submittedName>
        <fullName evidence="1">Signal peptide protein</fullName>
    </submittedName>
</protein>
<evidence type="ECO:0000313" key="1">
    <source>
        <dbReference type="EMBL" id="QJC52154.1"/>
    </source>
</evidence>
<evidence type="ECO:0000313" key="2">
    <source>
        <dbReference type="Proteomes" id="UP000502136"/>
    </source>
</evidence>
<accession>A0A6H2GXJ9</accession>
<dbReference type="EMBL" id="CP051428">
    <property type="protein sequence ID" value="QJC52154.1"/>
    <property type="molecule type" value="Genomic_DNA"/>
</dbReference>
<dbReference type="AlphaFoldDB" id="A0A6H2GXJ9"/>
<dbReference type="RefSeq" id="WP_168907729.1">
    <property type="nucleotide sequence ID" value="NZ_CP051428.1"/>
</dbReference>
<gene>
    <name evidence="1" type="ORF">HGI30_11700</name>
</gene>
<sequence length="229" mass="24421">MNVSDIRPGAVRGMRKRVAGAIGAALLALALAGCSTSSNSVFDTSSGGASTSAAGQSAAADTSVVPWDYRVAEAEVGDLIGGDMTILPDNQLMANDNQYATGEKIFTLQYMTANLKENSEGKASVSLSAWTPIKSYRDKATADADLERLKLRLKTKVDLVGVYKTELGGKSRQFAVIELPSGQVVKQPIDADRYASLKSAKQADVILEEIHDFSEFDLAYSKFRGWAAS</sequence>
<dbReference type="KEGG" id="palr:HGI30_11700"/>
<organism evidence="1 2">
    <name type="scientific">Paenibacillus albicereus</name>
    <dbReference type="NCBI Taxonomy" id="2726185"/>
    <lineage>
        <taxon>Bacteria</taxon>
        <taxon>Bacillati</taxon>
        <taxon>Bacillota</taxon>
        <taxon>Bacilli</taxon>
        <taxon>Bacillales</taxon>
        <taxon>Paenibacillaceae</taxon>
        <taxon>Paenibacillus</taxon>
    </lineage>
</organism>
<reference evidence="1 2" key="1">
    <citation type="submission" date="2020-04" db="EMBL/GenBank/DDBJ databases">
        <title>Novel Paenibacillus strain UniB2 isolated from commercial digestive syrup.</title>
        <authorList>
            <person name="Thorat V."/>
            <person name="Kirdat K."/>
            <person name="Tiwarekar B."/>
            <person name="Yadav A."/>
        </authorList>
    </citation>
    <scope>NUCLEOTIDE SEQUENCE [LARGE SCALE GENOMIC DNA]</scope>
    <source>
        <strain evidence="1 2">UniB2</strain>
    </source>
</reference>
<dbReference type="Proteomes" id="UP000502136">
    <property type="component" value="Chromosome"/>
</dbReference>
<name>A0A6H2GXJ9_9BACL</name>